<evidence type="ECO:0000313" key="8">
    <source>
        <dbReference type="EMBL" id="TWI86479.1"/>
    </source>
</evidence>
<dbReference type="InterPro" id="IPR003680">
    <property type="entry name" value="Flavodoxin_fold"/>
</dbReference>
<comment type="function">
    <text evidence="6">Also exhibits azoreductase activity. Catalyzes the reductive cleavage of the azo bond in aromatic azo compounds to the corresponding amines.</text>
</comment>
<dbReference type="OrthoDB" id="9805013at2"/>
<name>A0A562SYT1_CHIJA</name>
<sequence>MKKILNIISSPKGSGSYSIQLADALIGKLTAAYPGSKVQVKNLAQQAVPHLEAAHLAAFFTPEENYTPENRAAIRDSNEAIAEIMDADILVIGAPIYNFNIPSTLKAWLDQIVRQNLTFRYTGQGTEGLVKNKKAYIVIASGWVYSEGAMQAYNFVAPYLQYMLGFLGITDTTVVHLEGVALPGFREAALEEVIDGVAV</sequence>
<dbReference type="InterPro" id="IPR050104">
    <property type="entry name" value="FMN-dep_NADH:Q_OxRdtase_AzoR1"/>
</dbReference>
<comment type="similarity">
    <text evidence="6">Belongs to the azoreductase type 1 family.</text>
</comment>
<proteinExistence type="inferred from homology"/>
<comment type="catalytic activity">
    <reaction evidence="5">
        <text>N,N-dimethyl-1,4-phenylenediamine + anthranilate + 2 NAD(+) = 2-(4-dimethylaminophenyl)diazenylbenzoate + 2 NADH + 2 H(+)</text>
        <dbReference type="Rhea" id="RHEA:55872"/>
        <dbReference type="ChEBI" id="CHEBI:15378"/>
        <dbReference type="ChEBI" id="CHEBI:15783"/>
        <dbReference type="ChEBI" id="CHEBI:16567"/>
        <dbReference type="ChEBI" id="CHEBI:57540"/>
        <dbReference type="ChEBI" id="CHEBI:57945"/>
        <dbReference type="ChEBI" id="CHEBI:71579"/>
        <dbReference type="EC" id="1.7.1.17"/>
    </reaction>
    <physiologicalReaction direction="right-to-left" evidence="5">
        <dbReference type="Rhea" id="RHEA:55874"/>
    </physiologicalReaction>
</comment>
<dbReference type="Proteomes" id="UP000316778">
    <property type="component" value="Unassembled WGS sequence"/>
</dbReference>
<comment type="catalytic activity">
    <reaction evidence="6">
        <text>2 a quinone + NADH + H(+) = 2 a 1,4-benzosemiquinone + NAD(+)</text>
        <dbReference type="Rhea" id="RHEA:65952"/>
        <dbReference type="ChEBI" id="CHEBI:15378"/>
        <dbReference type="ChEBI" id="CHEBI:57540"/>
        <dbReference type="ChEBI" id="CHEBI:57945"/>
        <dbReference type="ChEBI" id="CHEBI:132124"/>
        <dbReference type="ChEBI" id="CHEBI:134225"/>
    </reaction>
</comment>
<evidence type="ECO:0000256" key="1">
    <source>
        <dbReference type="ARBA" id="ARBA00022630"/>
    </source>
</evidence>
<evidence type="ECO:0000256" key="2">
    <source>
        <dbReference type="ARBA" id="ARBA00022643"/>
    </source>
</evidence>
<comment type="subunit">
    <text evidence="6">Homodimer.</text>
</comment>
<organism evidence="8 9">
    <name type="scientific">Chitinophaga japonensis</name>
    <name type="common">Flexibacter japonensis</name>
    <dbReference type="NCBI Taxonomy" id="104662"/>
    <lineage>
        <taxon>Bacteria</taxon>
        <taxon>Pseudomonadati</taxon>
        <taxon>Bacteroidota</taxon>
        <taxon>Chitinophagia</taxon>
        <taxon>Chitinophagales</taxon>
        <taxon>Chitinophagaceae</taxon>
        <taxon>Chitinophaga</taxon>
    </lineage>
</organism>
<evidence type="ECO:0000256" key="3">
    <source>
        <dbReference type="ARBA" id="ARBA00023002"/>
    </source>
</evidence>
<keyword evidence="2 6" id="KW-0288">FMN</keyword>
<dbReference type="EC" id="1.7.1.17" evidence="6"/>
<keyword evidence="4 6" id="KW-0520">NAD</keyword>
<protein>
    <recommendedName>
        <fullName evidence="6">FMN dependent NADH:quinone oxidoreductase</fullName>
        <ecNumber evidence="6">1.6.5.-</ecNumber>
    </recommendedName>
    <alternativeName>
        <fullName evidence="6">Azo-dye reductase</fullName>
    </alternativeName>
    <alternativeName>
        <fullName evidence="6">FMN-dependent NADH-azo compound oxidoreductase</fullName>
    </alternativeName>
    <alternativeName>
        <fullName evidence="6">FMN-dependent NADH-azoreductase</fullName>
        <ecNumber evidence="6">1.7.1.17</ecNumber>
    </alternativeName>
</protein>
<feature type="domain" description="Flavodoxin-like fold" evidence="7">
    <location>
        <begin position="2"/>
        <end position="193"/>
    </location>
</feature>
<dbReference type="PANTHER" id="PTHR43741">
    <property type="entry name" value="FMN-DEPENDENT NADH-AZOREDUCTASE 1"/>
    <property type="match status" value="1"/>
</dbReference>
<dbReference type="GO" id="GO:0016652">
    <property type="term" value="F:oxidoreductase activity, acting on NAD(P)H as acceptor"/>
    <property type="evidence" value="ECO:0007669"/>
    <property type="project" value="UniProtKB-UniRule"/>
</dbReference>
<feature type="binding site" evidence="6">
    <location>
        <begin position="16"/>
        <end position="18"/>
    </location>
    <ligand>
        <name>FMN</name>
        <dbReference type="ChEBI" id="CHEBI:58210"/>
    </ligand>
</feature>
<accession>A0A562SYT1</accession>
<evidence type="ECO:0000256" key="4">
    <source>
        <dbReference type="ARBA" id="ARBA00023027"/>
    </source>
</evidence>
<evidence type="ECO:0000256" key="5">
    <source>
        <dbReference type="ARBA" id="ARBA00048542"/>
    </source>
</evidence>
<evidence type="ECO:0000313" key="9">
    <source>
        <dbReference type="Proteomes" id="UP000316778"/>
    </source>
</evidence>
<dbReference type="GO" id="GO:0016655">
    <property type="term" value="F:oxidoreductase activity, acting on NAD(P)H, quinone or similar compound as acceptor"/>
    <property type="evidence" value="ECO:0007669"/>
    <property type="project" value="InterPro"/>
</dbReference>
<dbReference type="InterPro" id="IPR023048">
    <property type="entry name" value="NADH:quinone_OxRdtase_FMN_depd"/>
</dbReference>
<reference evidence="8 9" key="1">
    <citation type="journal article" date="2013" name="Stand. Genomic Sci.">
        <title>Genomic Encyclopedia of Type Strains, Phase I: The one thousand microbial genomes (KMG-I) project.</title>
        <authorList>
            <person name="Kyrpides N.C."/>
            <person name="Woyke T."/>
            <person name="Eisen J.A."/>
            <person name="Garrity G."/>
            <person name="Lilburn T.G."/>
            <person name="Beck B.J."/>
            <person name="Whitman W.B."/>
            <person name="Hugenholtz P."/>
            <person name="Klenk H.P."/>
        </authorList>
    </citation>
    <scope>NUCLEOTIDE SEQUENCE [LARGE SCALE GENOMIC DNA]</scope>
    <source>
        <strain evidence="8 9">DSM 13484</strain>
    </source>
</reference>
<dbReference type="GO" id="GO:0009055">
    <property type="term" value="F:electron transfer activity"/>
    <property type="evidence" value="ECO:0007669"/>
    <property type="project" value="UniProtKB-UniRule"/>
</dbReference>
<dbReference type="SUPFAM" id="SSF52218">
    <property type="entry name" value="Flavoproteins"/>
    <property type="match status" value="1"/>
</dbReference>
<dbReference type="AlphaFoldDB" id="A0A562SYT1"/>
<dbReference type="HAMAP" id="MF_01216">
    <property type="entry name" value="Azoreductase_type1"/>
    <property type="match status" value="1"/>
</dbReference>
<evidence type="ECO:0000256" key="6">
    <source>
        <dbReference type="HAMAP-Rule" id="MF_01216"/>
    </source>
</evidence>
<comment type="function">
    <text evidence="6">Quinone reductase that provides resistance to thiol-specific stress caused by electrophilic quinones.</text>
</comment>
<keyword evidence="1 6" id="KW-0285">Flavoprotein</keyword>
<dbReference type="EC" id="1.6.5.-" evidence="6"/>
<dbReference type="PANTHER" id="PTHR43741:SF2">
    <property type="entry name" value="FMN-DEPENDENT NADH:QUINONE OXIDOREDUCTASE"/>
    <property type="match status" value="1"/>
</dbReference>
<dbReference type="Gene3D" id="3.40.50.360">
    <property type="match status" value="1"/>
</dbReference>
<comment type="cofactor">
    <cofactor evidence="6">
        <name>FMN</name>
        <dbReference type="ChEBI" id="CHEBI:58210"/>
    </cofactor>
    <text evidence="6">Binds 1 FMN per subunit.</text>
</comment>
<keyword evidence="3 6" id="KW-0560">Oxidoreductase</keyword>
<feature type="binding site" evidence="6">
    <location>
        <position position="10"/>
    </location>
    <ligand>
        <name>FMN</name>
        <dbReference type="ChEBI" id="CHEBI:58210"/>
    </ligand>
</feature>
<dbReference type="GO" id="GO:0010181">
    <property type="term" value="F:FMN binding"/>
    <property type="evidence" value="ECO:0007669"/>
    <property type="project" value="UniProtKB-UniRule"/>
</dbReference>
<evidence type="ECO:0000259" key="7">
    <source>
        <dbReference type="Pfam" id="PF02525"/>
    </source>
</evidence>
<dbReference type="EMBL" id="VLLG01000004">
    <property type="protein sequence ID" value="TWI86479.1"/>
    <property type="molecule type" value="Genomic_DNA"/>
</dbReference>
<comment type="caution">
    <text evidence="6">Lacks conserved residue(s) required for the propagation of feature annotation.</text>
</comment>
<gene>
    <name evidence="6" type="primary">azoR</name>
    <name evidence="8" type="ORF">LX66_3737</name>
</gene>
<dbReference type="Pfam" id="PF02525">
    <property type="entry name" value="Flavodoxin_2"/>
    <property type="match status" value="1"/>
</dbReference>
<dbReference type="RefSeq" id="WP_145716324.1">
    <property type="nucleotide sequence ID" value="NZ_BAAAFY010000005.1"/>
</dbReference>
<dbReference type="InterPro" id="IPR029039">
    <property type="entry name" value="Flavoprotein-like_sf"/>
</dbReference>
<keyword evidence="9" id="KW-1185">Reference proteome</keyword>
<comment type="caution">
    <text evidence="8">The sequence shown here is derived from an EMBL/GenBank/DDBJ whole genome shotgun (WGS) entry which is preliminary data.</text>
</comment>